<sequence length="205" mass="21608">MAATAGLSFQHFIMEKYAVAPLAGGAKLRLAADCATDFSVVEKLTPHPVCSPAGSSAARFGWCARSWMVAWACRVASADEWMHFIRPHTGKKECEVCEAAVGEFNRSVDDLLADEHTCGAFSADPDLPPDVNGDSDCGAVPAERGGDDIDGVIGWLLRQGAVAAGPLMPRHATVQALRLPRSSAFACSRHARGMLPCIDAAPATT</sequence>
<keyword evidence="2" id="KW-1185">Reference proteome</keyword>
<proteinExistence type="predicted"/>
<protein>
    <submittedName>
        <fullName evidence="1">Uncharacterized protein</fullName>
    </submittedName>
</protein>
<dbReference type="EMBL" id="LGRX02004396">
    <property type="protein sequence ID" value="KAK3280428.1"/>
    <property type="molecule type" value="Genomic_DNA"/>
</dbReference>
<dbReference type="AlphaFoldDB" id="A0AAE0LCR4"/>
<accession>A0AAE0LCR4</accession>
<organism evidence="1 2">
    <name type="scientific">Cymbomonas tetramitiformis</name>
    <dbReference type="NCBI Taxonomy" id="36881"/>
    <lineage>
        <taxon>Eukaryota</taxon>
        <taxon>Viridiplantae</taxon>
        <taxon>Chlorophyta</taxon>
        <taxon>Pyramimonadophyceae</taxon>
        <taxon>Pyramimonadales</taxon>
        <taxon>Pyramimonadaceae</taxon>
        <taxon>Cymbomonas</taxon>
    </lineage>
</organism>
<evidence type="ECO:0000313" key="1">
    <source>
        <dbReference type="EMBL" id="KAK3280428.1"/>
    </source>
</evidence>
<evidence type="ECO:0000313" key="2">
    <source>
        <dbReference type="Proteomes" id="UP001190700"/>
    </source>
</evidence>
<reference evidence="1 2" key="1">
    <citation type="journal article" date="2015" name="Genome Biol. Evol.">
        <title>Comparative Genomics of a Bacterivorous Green Alga Reveals Evolutionary Causalities and Consequences of Phago-Mixotrophic Mode of Nutrition.</title>
        <authorList>
            <person name="Burns J.A."/>
            <person name="Paasch A."/>
            <person name="Narechania A."/>
            <person name="Kim E."/>
        </authorList>
    </citation>
    <scope>NUCLEOTIDE SEQUENCE [LARGE SCALE GENOMIC DNA]</scope>
    <source>
        <strain evidence="1 2">PLY_AMNH</strain>
    </source>
</reference>
<name>A0AAE0LCR4_9CHLO</name>
<gene>
    <name evidence="1" type="ORF">CYMTET_11726</name>
</gene>
<comment type="caution">
    <text evidence="1">The sequence shown here is derived from an EMBL/GenBank/DDBJ whole genome shotgun (WGS) entry which is preliminary data.</text>
</comment>
<dbReference type="Proteomes" id="UP001190700">
    <property type="component" value="Unassembled WGS sequence"/>
</dbReference>